<name>M1YWR8_NITG3</name>
<sequence>MADMVEINGEPEFDVSPIAYFTFLSIFVAGTVVYFYQLYRVLKKIREKYGVNVEKVLS</sequence>
<reference evidence="2 3" key="1">
    <citation type="journal article" date="2013" name="Front. Microbiol.">
        <title>The genome of Nitrospina gracilis illuminates the metabolism and evolution of the major marine nitrite oxidizer.</title>
        <authorList>
            <person name="Luecker S."/>
            <person name="Nowka B."/>
            <person name="Rattei T."/>
            <person name="Spieck E."/>
            <person name="and Daims H."/>
        </authorList>
    </citation>
    <scope>NUCLEOTIDE SEQUENCE [LARGE SCALE GENOMIC DNA]</scope>
    <source>
        <strain evidence="2 3">3/211</strain>
    </source>
</reference>
<feature type="transmembrane region" description="Helical" evidence="1">
    <location>
        <begin position="18"/>
        <end position="39"/>
    </location>
</feature>
<protein>
    <submittedName>
        <fullName evidence="2">Uncharacterized protein</fullName>
    </submittedName>
</protein>
<evidence type="ECO:0000256" key="1">
    <source>
        <dbReference type="SAM" id="Phobius"/>
    </source>
</evidence>
<dbReference type="HOGENOM" id="CLU_2974793_0_0_0"/>
<gene>
    <name evidence="2" type="ORF">NITGR_160046</name>
</gene>
<dbReference type="AlphaFoldDB" id="M1YWR8"/>
<comment type="caution">
    <text evidence="2">The sequence shown here is derived from an EMBL/GenBank/DDBJ whole genome shotgun (WGS) entry which is preliminary data.</text>
</comment>
<dbReference type="EMBL" id="CAQJ01000018">
    <property type="protein sequence ID" value="CCQ89736.1"/>
    <property type="molecule type" value="Genomic_DNA"/>
</dbReference>
<keyword evidence="3" id="KW-1185">Reference proteome</keyword>
<organism evidence="2 3">
    <name type="scientific">Nitrospina gracilis (strain 3/211)</name>
    <dbReference type="NCBI Taxonomy" id="1266370"/>
    <lineage>
        <taxon>Bacteria</taxon>
        <taxon>Pseudomonadati</taxon>
        <taxon>Nitrospinota/Tectimicrobiota group</taxon>
        <taxon>Nitrospinota</taxon>
        <taxon>Nitrospinia</taxon>
        <taxon>Nitrospinales</taxon>
        <taxon>Nitrospinaceae</taxon>
        <taxon>Nitrospina</taxon>
    </lineage>
</organism>
<accession>M1YWR8</accession>
<dbReference type="InParanoid" id="M1YWR8"/>
<keyword evidence="1" id="KW-0472">Membrane</keyword>
<proteinExistence type="predicted"/>
<dbReference type="STRING" id="1266370.NITGR_160046"/>
<keyword evidence="1" id="KW-0812">Transmembrane</keyword>
<dbReference type="Proteomes" id="UP000011704">
    <property type="component" value="Unassembled WGS sequence"/>
</dbReference>
<evidence type="ECO:0000313" key="3">
    <source>
        <dbReference type="Proteomes" id="UP000011704"/>
    </source>
</evidence>
<dbReference type="RefSeq" id="WP_005006439.1">
    <property type="nucleotide sequence ID" value="NZ_HG422173.1"/>
</dbReference>
<evidence type="ECO:0000313" key="2">
    <source>
        <dbReference type="EMBL" id="CCQ89736.1"/>
    </source>
</evidence>
<keyword evidence="1" id="KW-1133">Transmembrane helix</keyword>